<dbReference type="Gene3D" id="3.10.120.10">
    <property type="entry name" value="Cytochrome b5-like heme/steroid binding domain"/>
    <property type="match status" value="1"/>
</dbReference>
<name>W5VJQ0_9BACT</name>
<evidence type="ECO:0000313" key="3">
    <source>
        <dbReference type="EMBL" id="AHH81884.1"/>
    </source>
</evidence>
<reference evidence="3" key="1">
    <citation type="submission" date="2013-10" db="EMBL/GenBank/DDBJ databases">
        <title>Metagenomics Reveals New Arsenic Resistance Genes.</title>
        <authorList>
            <person name="Sharma R."/>
        </authorList>
    </citation>
    <scope>NUCLEOTIDE SEQUENCE</scope>
</reference>
<dbReference type="PROSITE" id="PS51257">
    <property type="entry name" value="PROKAR_LIPOPROTEIN"/>
    <property type="match status" value="1"/>
</dbReference>
<protein>
    <submittedName>
        <fullName evidence="3">Cytochrome b5</fullName>
    </submittedName>
</protein>
<dbReference type="Pfam" id="PF00173">
    <property type="entry name" value="Cyt-b5"/>
    <property type="match status" value="1"/>
</dbReference>
<keyword evidence="1" id="KW-0732">Signal</keyword>
<feature type="domain" description="Cytochrome b5 heme-binding" evidence="2">
    <location>
        <begin position="56"/>
        <end position="127"/>
    </location>
</feature>
<organism evidence="3">
    <name type="scientific">uncultured bacterium pAB4</name>
    <dbReference type="NCBI Taxonomy" id="1444979"/>
    <lineage>
        <taxon>Bacteria</taxon>
        <taxon>environmental samples</taxon>
    </lineage>
</organism>
<sequence>MRNTVIGIILMLVITGCTAETPIADVFTPTPVENNGETIDELTGLRIEVESGLLLMTIEELAQFNGKEGNLAFVAVDGQVYDVSNEPNWRNGDHNGQQAGQDVSAYITGAPHGKGILERFTVVGKIINE</sequence>
<dbReference type="EMBL" id="KF733648">
    <property type="protein sequence ID" value="AHH81884.1"/>
    <property type="molecule type" value="Genomic_DNA"/>
</dbReference>
<dbReference type="SMART" id="SM01117">
    <property type="entry name" value="Cyt-b5"/>
    <property type="match status" value="1"/>
</dbReference>
<dbReference type="InterPro" id="IPR001199">
    <property type="entry name" value="Cyt_B5-like_heme/steroid-bd"/>
</dbReference>
<feature type="chain" id="PRO_5004872936" evidence="1">
    <location>
        <begin position="20"/>
        <end position="129"/>
    </location>
</feature>
<proteinExistence type="predicted"/>
<dbReference type="InterPro" id="IPR036400">
    <property type="entry name" value="Cyt_B5-like_heme/steroid_sf"/>
</dbReference>
<accession>W5VJQ0</accession>
<evidence type="ECO:0000259" key="2">
    <source>
        <dbReference type="SMART" id="SM01117"/>
    </source>
</evidence>
<feature type="signal peptide" evidence="1">
    <location>
        <begin position="1"/>
        <end position="19"/>
    </location>
</feature>
<dbReference type="SUPFAM" id="SSF55856">
    <property type="entry name" value="Cytochrome b5-like heme/steroid binding domain"/>
    <property type="match status" value="1"/>
</dbReference>
<evidence type="ECO:0000256" key="1">
    <source>
        <dbReference type="SAM" id="SignalP"/>
    </source>
</evidence>
<dbReference type="AlphaFoldDB" id="W5VJQ0"/>